<reference evidence="4 5" key="1">
    <citation type="submission" date="2020-01" db="EMBL/GenBank/DDBJ databases">
        <title>Insect and environment-associated Actinomycetes.</title>
        <authorList>
            <person name="Currrie C."/>
            <person name="Chevrette M."/>
            <person name="Carlson C."/>
            <person name="Stubbendieck R."/>
            <person name="Wendt-Pienkowski E."/>
        </authorList>
    </citation>
    <scope>NUCLEOTIDE SEQUENCE [LARGE SCALE GENOMIC DNA]</scope>
    <source>
        <strain evidence="4 5">SID10258</strain>
    </source>
</reference>
<name>A0A6L9QRX4_9ACTN</name>
<dbReference type="GO" id="GO:0016020">
    <property type="term" value="C:membrane"/>
    <property type="evidence" value="ECO:0007669"/>
    <property type="project" value="UniProtKB-SubCell"/>
</dbReference>
<keyword evidence="3" id="KW-0812">Transmembrane</keyword>
<sequence length="185" mass="19670">MTGGAPAPGGRVRVIRWIRPAGYVLIAAATALLCVSLWSLARSGRGADHDLATARDEVSRTAVRDLALLNSVDPKVADLDLQHWLDVATGPFYEALKRDMPNARAKVADQAARSRGKVTALAVTRLDRSGGEATVIASVRVFTDPTGDAAQGTEQRKRYEADMRRIGGVWKVSSLKPLTPGGSGP</sequence>
<protein>
    <recommendedName>
        <fullName evidence="6">Mce-associated membrane protein</fullName>
    </recommendedName>
</protein>
<evidence type="ECO:0000313" key="5">
    <source>
        <dbReference type="Proteomes" id="UP000475532"/>
    </source>
</evidence>
<dbReference type="PANTHER" id="PTHR37042:SF4">
    <property type="entry name" value="OUTER MEMBRANE PROTEIN RV1973"/>
    <property type="match status" value="1"/>
</dbReference>
<organism evidence="4 5">
    <name type="scientific">Actinomadura bangladeshensis</name>
    <dbReference type="NCBI Taxonomy" id="453573"/>
    <lineage>
        <taxon>Bacteria</taxon>
        <taxon>Bacillati</taxon>
        <taxon>Actinomycetota</taxon>
        <taxon>Actinomycetes</taxon>
        <taxon>Streptosporangiales</taxon>
        <taxon>Thermomonosporaceae</taxon>
        <taxon>Actinomadura</taxon>
    </lineage>
</organism>
<dbReference type="Proteomes" id="UP000475532">
    <property type="component" value="Unassembled WGS sequence"/>
</dbReference>
<keyword evidence="2 3" id="KW-0472">Membrane</keyword>
<dbReference type="PANTHER" id="PTHR37042">
    <property type="entry name" value="OUTER MEMBRANE PROTEIN RV1973"/>
    <property type="match status" value="1"/>
</dbReference>
<comment type="subcellular location">
    <subcellularLocation>
        <location evidence="1">Membrane</location>
    </subcellularLocation>
</comment>
<accession>A0A6L9QRX4</accession>
<evidence type="ECO:0000256" key="2">
    <source>
        <dbReference type="ARBA" id="ARBA00023136"/>
    </source>
</evidence>
<gene>
    <name evidence="4" type="ORF">G3I70_36020</name>
</gene>
<dbReference type="RefSeq" id="WP_163062422.1">
    <property type="nucleotide sequence ID" value="NZ_JAAGLI010000971.1"/>
</dbReference>
<evidence type="ECO:0000256" key="1">
    <source>
        <dbReference type="ARBA" id="ARBA00004370"/>
    </source>
</evidence>
<evidence type="ECO:0000313" key="4">
    <source>
        <dbReference type="EMBL" id="NEA27868.1"/>
    </source>
</evidence>
<comment type="caution">
    <text evidence="4">The sequence shown here is derived from an EMBL/GenBank/DDBJ whole genome shotgun (WGS) entry which is preliminary data.</text>
</comment>
<evidence type="ECO:0008006" key="6">
    <source>
        <dbReference type="Google" id="ProtNLM"/>
    </source>
</evidence>
<keyword evidence="3" id="KW-1133">Transmembrane helix</keyword>
<feature type="transmembrane region" description="Helical" evidence="3">
    <location>
        <begin position="21"/>
        <end position="41"/>
    </location>
</feature>
<proteinExistence type="predicted"/>
<dbReference type="AlphaFoldDB" id="A0A6L9QRX4"/>
<evidence type="ECO:0000256" key="3">
    <source>
        <dbReference type="SAM" id="Phobius"/>
    </source>
</evidence>
<dbReference type="EMBL" id="JAAGLI010000971">
    <property type="protein sequence ID" value="NEA27868.1"/>
    <property type="molecule type" value="Genomic_DNA"/>
</dbReference>